<keyword evidence="2" id="KW-1185">Reference proteome</keyword>
<comment type="caution">
    <text evidence="1">The sequence shown here is derived from an EMBL/GenBank/DDBJ whole genome shotgun (WGS) entry which is preliminary data.</text>
</comment>
<name>A0ABT6Z1C6_9BACT</name>
<dbReference type="EMBL" id="JASHIE010000006">
    <property type="protein sequence ID" value="MDI9874840.1"/>
    <property type="molecule type" value="Genomic_DNA"/>
</dbReference>
<sequence>MGKYLQDFMYGVQLPAGQKKLTPSQQLVAKSTSFLADIFSFYLPRSYEIGQNIWRVIVKLTLDEKTYFNTIEEGYVVELYIYFDYNSLIFFDEFNRKKILLDQFCRGLEFVCQKYSCDFSVFEAIRHKLVLDNLVYYGFYKEKKASPNKRHFAQMKGFYSEDPNKSTTSVTLFDNQHNEKVTFLIGNYNFQWFDKLKWLDNKTVGVFHINRVQSYKSKKVAEDYFSLDIETGDVIYHPVTRESVFDYALKLLTEENLIEKAFYYFEQAKKLGHGKVEKILRNLETDPDLRDKAKLLQTPKRQK</sequence>
<reference evidence="1 2" key="1">
    <citation type="submission" date="2023-05" db="EMBL/GenBank/DDBJ databases">
        <title>Novel species of genus Flectobacillus isolated from stream in China.</title>
        <authorList>
            <person name="Lu H."/>
        </authorList>
    </citation>
    <scope>NUCLEOTIDE SEQUENCE [LARGE SCALE GENOMIC DNA]</scope>
    <source>
        <strain evidence="1 2">LFS242W</strain>
    </source>
</reference>
<evidence type="ECO:0000313" key="2">
    <source>
        <dbReference type="Proteomes" id="UP001225761"/>
    </source>
</evidence>
<dbReference type="Proteomes" id="UP001225761">
    <property type="component" value="Unassembled WGS sequence"/>
</dbReference>
<organism evidence="1 2">
    <name type="scientific">Flectobacillus rivi</name>
    <dbReference type="NCBI Taxonomy" id="2984209"/>
    <lineage>
        <taxon>Bacteria</taxon>
        <taxon>Pseudomonadati</taxon>
        <taxon>Bacteroidota</taxon>
        <taxon>Cytophagia</taxon>
        <taxon>Cytophagales</taxon>
        <taxon>Flectobacillaceae</taxon>
        <taxon>Flectobacillus</taxon>
    </lineage>
</organism>
<gene>
    <name evidence="1" type="ORF">QM481_09915</name>
</gene>
<evidence type="ECO:0000313" key="1">
    <source>
        <dbReference type="EMBL" id="MDI9874840.1"/>
    </source>
</evidence>
<accession>A0ABT6Z1C6</accession>
<dbReference type="RefSeq" id="WP_283381637.1">
    <property type="nucleotide sequence ID" value="NZ_JASHIE010000006.1"/>
</dbReference>
<protein>
    <submittedName>
        <fullName evidence="1">Uncharacterized protein</fullName>
    </submittedName>
</protein>
<proteinExistence type="predicted"/>